<accession>A0A0K8J3W3</accession>
<proteinExistence type="predicted"/>
<evidence type="ECO:0000313" key="2">
    <source>
        <dbReference type="Proteomes" id="UP000196053"/>
    </source>
</evidence>
<keyword evidence="2" id="KW-1185">Reference proteome</keyword>
<evidence type="ECO:0000313" key="1">
    <source>
        <dbReference type="EMBL" id="CUH92165.1"/>
    </source>
</evidence>
<dbReference type="AlphaFoldDB" id="A0A0K8J3W3"/>
<dbReference type="EMBL" id="LN879430">
    <property type="protein sequence ID" value="CUH92165.1"/>
    <property type="molecule type" value="Genomic_DNA"/>
</dbReference>
<evidence type="ECO:0008006" key="3">
    <source>
        <dbReference type="Google" id="ProtNLM"/>
    </source>
</evidence>
<dbReference type="Proteomes" id="UP000196053">
    <property type="component" value="Chromosome I"/>
</dbReference>
<dbReference type="RefSeq" id="WP_058257558.1">
    <property type="nucleotide sequence ID" value="NZ_DUPS01000033.1"/>
</dbReference>
<reference evidence="2" key="1">
    <citation type="submission" date="2015-09" db="EMBL/GenBank/DDBJ databases">
        <authorList>
            <person name="Wibberg D."/>
        </authorList>
    </citation>
    <scope>NUCLEOTIDE SEQUENCE [LARGE SCALE GENOMIC DNA]</scope>
    <source>
        <strain evidence="2">SD1D</strain>
    </source>
</reference>
<name>A0A0K8J3W3_9FIRM</name>
<organism evidence="1 2">
    <name type="scientific">Herbinix luporum</name>
    <dbReference type="NCBI Taxonomy" id="1679721"/>
    <lineage>
        <taxon>Bacteria</taxon>
        <taxon>Bacillati</taxon>
        <taxon>Bacillota</taxon>
        <taxon>Clostridia</taxon>
        <taxon>Lachnospirales</taxon>
        <taxon>Lachnospiraceae</taxon>
        <taxon>Herbinix</taxon>
    </lineage>
</organism>
<sequence length="53" mass="6091">MSYVAPAIKDKFETLSVDLKNLILDRNVELYTIHDLINVLDDIVKEAEAEENE</sequence>
<protein>
    <recommendedName>
        <fullName evidence="3">Molecular chaperone GroEL</fullName>
    </recommendedName>
</protein>
<dbReference type="KEGG" id="hsd:SD1D_0614"/>
<gene>
    <name evidence="1" type="ORF">SD1D_0614</name>
</gene>